<keyword evidence="1" id="KW-1133">Transmembrane helix</keyword>
<keyword evidence="3" id="KW-1185">Reference proteome</keyword>
<protein>
    <submittedName>
        <fullName evidence="2">Uncharacterized protein</fullName>
    </submittedName>
</protein>
<evidence type="ECO:0000256" key="1">
    <source>
        <dbReference type="SAM" id="Phobius"/>
    </source>
</evidence>
<keyword evidence="1" id="KW-0812">Transmembrane</keyword>
<evidence type="ECO:0000313" key="2">
    <source>
        <dbReference type="EMBL" id="EGG10446.1"/>
    </source>
</evidence>
<dbReference type="InParanoid" id="F4RAA7"/>
<sequence length="125" mass="14122">MRVEDFVLPNSIEDWVSLRKEISREFHYQHSQGSMTLVILLMSSHVMSMILFMVSAIKHSRTKDSTTSIIDSEGYIRPRMHTTTPVLVAIYCTIAFLALGSFLHELNVCTASLHMVSISFGLIMA</sequence>
<feature type="transmembrane region" description="Helical" evidence="1">
    <location>
        <begin position="86"/>
        <end position="103"/>
    </location>
</feature>
<organism evidence="3">
    <name type="scientific">Melampsora larici-populina (strain 98AG31 / pathotype 3-4-7)</name>
    <name type="common">Poplar leaf rust fungus</name>
    <dbReference type="NCBI Taxonomy" id="747676"/>
    <lineage>
        <taxon>Eukaryota</taxon>
        <taxon>Fungi</taxon>
        <taxon>Dikarya</taxon>
        <taxon>Basidiomycota</taxon>
        <taxon>Pucciniomycotina</taxon>
        <taxon>Pucciniomycetes</taxon>
        <taxon>Pucciniales</taxon>
        <taxon>Melampsoraceae</taxon>
        <taxon>Melampsora</taxon>
    </lineage>
</organism>
<dbReference type="EMBL" id="GL883094">
    <property type="protein sequence ID" value="EGG10446.1"/>
    <property type="molecule type" value="Genomic_DNA"/>
</dbReference>
<name>F4RAA7_MELLP</name>
<feature type="transmembrane region" description="Helical" evidence="1">
    <location>
        <begin position="35"/>
        <end position="57"/>
    </location>
</feature>
<dbReference type="GeneID" id="18932534"/>
<dbReference type="HOGENOM" id="CLU_1993107_0_0_1"/>
<accession>F4RAA7</accession>
<gene>
    <name evidence="2" type="ORF">MELLADRAFT_74162</name>
</gene>
<dbReference type="AlphaFoldDB" id="F4RAA7"/>
<dbReference type="KEGG" id="mlr:MELLADRAFT_74162"/>
<reference evidence="3" key="1">
    <citation type="journal article" date="2011" name="Proc. Natl. Acad. Sci. U.S.A.">
        <title>Obligate biotrophy features unraveled by the genomic analysis of rust fungi.</title>
        <authorList>
            <person name="Duplessis S."/>
            <person name="Cuomo C.A."/>
            <person name="Lin Y.-C."/>
            <person name="Aerts A."/>
            <person name="Tisserant E."/>
            <person name="Veneault-Fourrey C."/>
            <person name="Joly D.L."/>
            <person name="Hacquard S."/>
            <person name="Amselem J."/>
            <person name="Cantarel B.L."/>
            <person name="Chiu R."/>
            <person name="Coutinho P.M."/>
            <person name="Feau N."/>
            <person name="Field M."/>
            <person name="Frey P."/>
            <person name="Gelhaye E."/>
            <person name="Goldberg J."/>
            <person name="Grabherr M.G."/>
            <person name="Kodira C.D."/>
            <person name="Kohler A."/>
            <person name="Kuees U."/>
            <person name="Lindquist E.A."/>
            <person name="Lucas S.M."/>
            <person name="Mago R."/>
            <person name="Mauceli E."/>
            <person name="Morin E."/>
            <person name="Murat C."/>
            <person name="Pangilinan J.L."/>
            <person name="Park R."/>
            <person name="Pearson M."/>
            <person name="Quesneville H."/>
            <person name="Rouhier N."/>
            <person name="Sakthikumar S."/>
            <person name="Salamov A.A."/>
            <person name="Schmutz J."/>
            <person name="Selles B."/>
            <person name="Shapiro H."/>
            <person name="Tanguay P."/>
            <person name="Tuskan G.A."/>
            <person name="Henrissat B."/>
            <person name="Van de Peer Y."/>
            <person name="Rouze P."/>
            <person name="Ellis J.G."/>
            <person name="Dodds P.N."/>
            <person name="Schein J.E."/>
            <person name="Zhong S."/>
            <person name="Hamelin R.C."/>
            <person name="Grigoriev I.V."/>
            <person name="Szabo L.J."/>
            <person name="Martin F."/>
        </authorList>
    </citation>
    <scope>NUCLEOTIDE SEQUENCE [LARGE SCALE GENOMIC DNA]</scope>
    <source>
        <strain evidence="3">98AG31 / pathotype 3-4-7</strain>
    </source>
</reference>
<proteinExistence type="predicted"/>
<evidence type="ECO:0000313" key="3">
    <source>
        <dbReference type="Proteomes" id="UP000001072"/>
    </source>
</evidence>
<keyword evidence="1" id="KW-0472">Membrane</keyword>
<dbReference type="VEuPathDB" id="FungiDB:MELLADRAFT_74162"/>
<dbReference type="Proteomes" id="UP000001072">
    <property type="component" value="Unassembled WGS sequence"/>
</dbReference>
<dbReference type="OrthoDB" id="10565868at2759"/>
<dbReference type="RefSeq" id="XP_007405916.1">
    <property type="nucleotide sequence ID" value="XM_007405854.1"/>
</dbReference>